<dbReference type="AlphaFoldDB" id="A0A166R5H3"/>
<organism evidence="1 2">
    <name type="scientific">Athelia psychrophila</name>
    <dbReference type="NCBI Taxonomy" id="1759441"/>
    <lineage>
        <taxon>Eukaryota</taxon>
        <taxon>Fungi</taxon>
        <taxon>Dikarya</taxon>
        <taxon>Basidiomycota</taxon>
        <taxon>Agaricomycotina</taxon>
        <taxon>Agaricomycetes</taxon>
        <taxon>Agaricomycetidae</taxon>
        <taxon>Atheliales</taxon>
        <taxon>Atheliaceae</taxon>
        <taxon>Athelia</taxon>
    </lineage>
</organism>
<gene>
    <name evidence="1" type="ORF">FIBSPDRAFT_284421</name>
</gene>
<dbReference type="Proteomes" id="UP000076532">
    <property type="component" value="Unassembled WGS sequence"/>
</dbReference>
<protein>
    <submittedName>
        <fullName evidence="1">Uncharacterized protein</fullName>
    </submittedName>
</protein>
<dbReference type="OrthoDB" id="6108at2759"/>
<proteinExistence type="predicted"/>
<name>A0A166R5H3_9AGAM</name>
<sequence>MALNKIRRRTLLLSPALWSALNPEPGPEALGFSRPPVRRAAWAVAAALVRCWKTPEFKKEKDAILLTFNRVALRPPGLDRTWGYGPHSRIRCWSFCEAGRSRRSRRAKGVAGLFPICKCMQYHMRRSTYIQAAASSAKASRSPPSISKSVRKLHAVALFGMLWHIYGAF</sequence>
<evidence type="ECO:0000313" key="2">
    <source>
        <dbReference type="Proteomes" id="UP000076532"/>
    </source>
</evidence>
<keyword evidence="2" id="KW-1185">Reference proteome</keyword>
<accession>A0A166R5H3</accession>
<reference evidence="1 2" key="1">
    <citation type="journal article" date="2016" name="Mol. Biol. Evol.">
        <title>Comparative Genomics of Early-Diverging Mushroom-Forming Fungi Provides Insights into the Origins of Lignocellulose Decay Capabilities.</title>
        <authorList>
            <person name="Nagy L.G."/>
            <person name="Riley R."/>
            <person name="Tritt A."/>
            <person name="Adam C."/>
            <person name="Daum C."/>
            <person name="Floudas D."/>
            <person name="Sun H."/>
            <person name="Yadav J.S."/>
            <person name="Pangilinan J."/>
            <person name="Larsson K.H."/>
            <person name="Matsuura K."/>
            <person name="Barry K."/>
            <person name="Labutti K."/>
            <person name="Kuo R."/>
            <person name="Ohm R.A."/>
            <person name="Bhattacharya S.S."/>
            <person name="Shirouzu T."/>
            <person name="Yoshinaga Y."/>
            <person name="Martin F.M."/>
            <person name="Grigoriev I.V."/>
            <person name="Hibbett D.S."/>
        </authorList>
    </citation>
    <scope>NUCLEOTIDE SEQUENCE [LARGE SCALE GENOMIC DNA]</scope>
    <source>
        <strain evidence="1 2">CBS 109695</strain>
    </source>
</reference>
<evidence type="ECO:0000313" key="1">
    <source>
        <dbReference type="EMBL" id="KZP27927.1"/>
    </source>
</evidence>
<dbReference type="EMBL" id="KV417506">
    <property type="protein sequence ID" value="KZP27927.1"/>
    <property type="molecule type" value="Genomic_DNA"/>
</dbReference>